<evidence type="ECO:0000313" key="3">
    <source>
        <dbReference type="EMBL" id="WCO66062.1"/>
    </source>
</evidence>
<dbReference type="Gene3D" id="3.40.630.30">
    <property type="match status" value="1"/>
</dbReference>
<gene>
    <name evidence="3" type="ORF">PO878_16300</name>
</gene>
<feature type="domain" description="N-acetyltransferase" evidence="2">
    <location>
        <begin position="2"/>
        <end position="88"/>
    </location>
</feature>
<dbReference type="InterPro" id="IPR031165">
    <property type="entry name" value="GNAT_YJDJ"/>
</dbReference>
<dbReference type="InterPro" id="IPR000182">
    <property type="entry name" value="GNAT_dom"/>
</dbReference>
<dbReference type="RefSeq" id="WP_272735588.1">
    <property type="nucleotide sequence ID" value="NZ_CP116942.1"/>
</dbReference>
<organism evidence="3 4">
    <name type="scientific">Iamia majanohamensis</name>
    <dbReference type="NCBI Taxonomy" id="467976"/>
    <lineage>
        <taxon>Bacteria</taxon>
        <taxon>Bacillati</taxon>
        <taxon>Actinomycetota</taxon>
        <taxon>Acidimicrobiia</taxon>
        <taxon>Acidimicrobiales</taxon>
        <taxon>Iamiaceae</taxon>
        <taxon>Iamia</taxon>
    </lineage>
</organism>
<dbReference type="PANTHER" id="PTHR31435">
    <property type="entry name" value="PROTEIN NATD1"/>
    <property type="match status" value="1"/>
</dbReference>
<feature type="domain" description="N-acetyltransferase" evidence="1">
    <location>
        <begin position="1"/>
        <end position="97"/>
    </location>
</feature>
<dbReference type="KEGG" id="ima:PO878_16300"/>
<evidence type="ECO:0000259" key="1">
    <source>
        <dbReference type="PROSITE" id="PS51186"/>
    </source>
</evidence>
<dbReference type="PANTHER" id="PTHR31435:SF9">
    <property type="entry name" value="PROTEIN NATD1"/>
    <property type="match status" value="1"/>
</dbReference>
<dbReference type="EMBL" id="CP116942">
    <property type="protein sequence ID" value="WCO66062.1"/>
    <property type="molecule type" value="Genomic_DNA"/>
</dbReference>
<dbReference type="Proteomes" id="UP001216390">
    <property type="component" value="Chromosome"/>
</dbReference>
<evidence type="ECO:0000259" key="2">
    <source>
        <dbReference type="PROSITE" id="PS51729"/>
    </source>
</evidence>
<dbReference type="PROSITE" id="PS51729">
    <property type="entry name" value="GNAT_YJDJ"/>
    <property type="match status" value="1"/>
</dbReference>
<dbReference type="PROSITE" id="PS51186">
    <property type="entry name" value="GNAT"/>
    <property type="match status" value="1"/>
</dbReference>
<reference evidence="3" key="1">
    <citation type="submission" date="2023-01" db="EMBL/GenBank/DDBJ databases">
        <title>The diversity of Class Acidimicrobiia in South China Sea sediment environments and the proposal of Iamia marina sp. nov., a novel species of the genus Iamia.</title>
        <authorList>
            <person name="He Y."/>
            <person name="Tian X."/>
        </authorList>
    </citation>
    <scope>NUCLEOTIDE SEQUENCE</scope>
    <source>
        <strain evidence="3">DSM 19957</strain>
    </source>
</reference>
<dbReference type="Pfam" id="PF14542">
    <property type="entry name" value="Acetyltransf_CG"/>
    <property type="match status" value="1"/>
</dbReference>
<dbReference type="GO" id="GO:0016747">
    <property type="term" value="F:acyltransferase activity, transferring groups other than amino-acyl groups"/>
    <property type="evidence" value="ECO:0007669"/>
    <property type="project" value="InterPro"/>
</dbReference>
<accession>A0AAE9YBN6</accession>
<sequence length="97" mass="10685">MTDHDDADRYEVHVDGALAGYADRHVADGTMVLPHTVVDPRFRGRGLAARLVRRALDDARARDLAVAPACSYVADFLAHHPDDLDLVPAPERPRYGL</sequence>
<dbReference type="CDD" id="cd04301">
    <property type="entry name" value="NAT_SF"/>
    <property type="match status" value="1"/>
</dbReference>
<dbReference type="InterPro" id="IPR045057">
    <property type="entry name" value="Gcn5-rel_NAT"/>
</dbReference>
<dbReference type="AlphaFoldDB" id="A0AAE9YBN6"/>
<protein>
    <submittedName>
        <fullName evidence="3">GNAT family N-acetyltransferase</fullName>
    </submittedName>
</protein>
<proteinExistence type="predicted"/>
<evidence type="ECO:0000313" key="4">
    <source>
        <dbReference type="Proteomes" id="UP001216390"/>
    </source>
</evidence>
<name>A0AAE9YBN6_9ACTN</name>
<dbReference type="SUPFAM" id="SSF55729">
    <property type="entry name" value="Acyl-CoA N-acyltransferases (Nat)"/>
    <property type="match status" value="1"/>
</dbReference>
<keyword evidence="4" id="KW-1185">Reference proteome</keyword>
<dbReference type="InterPro" id="IPR016181">
    <property type="entry name" value="Acyl_CoA_acyltransferase"/>
</dbReference>